<reference evidence="12" key="1">
    <citation type="submission" date="2016-10" db="EMBL/GenBank/DDBJ databases">
        <authorList>
            <person name="Varghese N."/>
            <person name="Submissions S."/>
        </authorList>
    </citation>
    <scope>NUCLEOTIDE SEQUENCE [LARGE SCALE GENOMIC DNA]</scope>
    <source>
        <strain evidence="12">DSM 18579</strain>
    </source>
</reference>
<dbReference type="Proteomes" id="UP000242642">
    <property type="component" value="Unassembled WGS sequence"/>
</dbReference>
<evidence type="ECO:0000256" key="4">
    <source>
        <dbReference type="ARBA" id="ARBA00022692"/>
    </source>
</evidence>
<evidence type="ECO:0000256" key="6">
    <source>
        <dbReference type="ARBA" id="ARBA00023098"/>
    </source>
</evidence>
<gene>
    <name evidence="10" type="primary">plsY</name>
    <name evidence="11" type="ORF">SAMN02583745_00050</name>
</gene>
<feature type="transmembrane region" description="Helical" evidence="10">
    <location>
        <begin position="140"/>
        <end position="159"/>
    </location>
</feature>
<evidence type="ECO:0000256" key="2">
    <source>
        <dbReference type="ARBA" id="ARBA00022516"/>
    </source>
</evidence>
<dbReference type="OrthoDB" id="9777124at2"/>
<dbReference type="HAMAP" id="MF_01043">
    <property type="entry name" value="PlsY"/>
    <property type="match status" value="1"/>
</dbReference>
<dbReference type="GO" id="GO:0005886">
    <property type="term" value="C:plasma membrane"/>
    <property type="evidence" value="ECO:0007669"/>
    <property type="project" value="UniProtKB-SubCell"/>
</dbReference>
<dbReference type="InterPro" id="IPR003811">
    <property type="entry name" value="G3P_acylTferase_PlsY"/>
</dbReference>
<keyword evidence="11" id="KW-0012">Acyltransferase</keyword>
<evidence type="ECO:0000256" key="5">
    <source>
        <dbReference type="ARBA" id="ARBA00022989"/>
    </source>
</evidence>
<dbReference type="PANTHER" id="PTHR30309:SF0">
    <property type="entry name" value="GLYCEROL-3-PHOSPHATE ACYLTRANSFERASE-RELATED"/>
    <property type="match status" value="1"/>
</dbReference>
<keyword evidence="9 10" id="KW-1208">Phospholipid metabolism</keyword>
<feature type="transmembrane region" description="Helical" evidence="10">
    <location>
        <begin position="6"/>
        <end position="25"/>
    </location>
</feature>
<protein>
    <recommendedName>
        <fullName evidence="10">Glycerol-3-phosphate acyltransferase</fullName>
    </recommendedName>
    <alternativeName>
        <fullName evidence="10">Acyl-PO4 G3P acyltransferase</fullName>
    </alternativeName>
    <alternativeName>
        <fullName evidence="10">Acyl-phosphate--glycerol-3-phosphate acyltransferase</fullName>
    </alternativeName>
    <alternativeName>
        <fullName evidence="10">G3P acyltransferase</fullName>
        <shortName evidence="10">GPAT</shortName>
        <ecNumber evidence="10">2.3.1.275</ecNumber>
    </alternativeName>
    <alternativeName>
        <fullName evidence="10">Lysophosphatidic acid synthase</fullName>
        <shortName evidence="10">LPA synthase</shortName>
    </alternativeName>
</protein>
<keyword evidence="5 10" id="KW-1133">Transmembrane helix</keyword>
<comment type="catalytic activity">
    <reaction evidence="10">
        <text>an acyl phosphate + sn-glycerol 3-phosphate = a 1-acyl-sn-glycero-3-phosphate + phosphate</text>
        <dbReference type="Rhea" id="RHEA:34075"/>
        <dbReference type="ChEBI" id="CHEBI:43474"/>
        <dbReference type="ChEBI" id="CHEBI:57597"/>
        <dbReference type="ChEBI" id="CHEBI:57970"/>
        <dbReference type="ChEBI" id="CHEBI:59918"/>
        <dbReference type="EC" id="2.3.1.275"/>
    </reaction>
</comment>
<evidence type="ECO:0000256" key="9">
    <source>
        <dbReference type="ARBA" id="ARBA00023264"/>
    </source>
</evidence>
<keyword evidence="6 10" id="KW-0443">Lipid metabolism</keyword>
<evidence type="ECO:0000313" key="12">
    <source>
        <dbReference type="Proteomes" id="UP000242642"/>
    </source>
</evidence>
<organism evidence="11 12">
    <name type="scientific">Thorsellia anophelis DSM 18579</name>
    <dbReference type="NCBI Taxonomy" id="1123402"/>
    <lineage>
        <taxon>Bacteria</taxon>
        <taxon>Pseudomonadati</taxon>
        <taxon>Pseudomonadota</taxon>
        <taxon>Gammaproteobacteria</taxon>
        <taxon>Enterobacterales</taxon>
        <taxon>Thorselliaceae</taxon>
        <taxon>Thorsellia</taxon>
    </lineage>
</organism>
<dbReference type="GO" id="GO:0043772">
    <property type="term" value="F:acyl-phosphate glycerol-3-phosphate acyltransferase activity"/>
    <property type="evidence" value="ECO:0007669"/>
    <property type="project" value="UniProtKB-UniRule"/>
</dbReference>
<dbReference type="Pfam" id="PF02660">
    <property type="entry name" value="G3P_acyltransf"/>
    <property type="match status" value="1"/>
</dbReference>
<feature type="transmembrane region" description="Helical" evidence="10">
    <location>
        <begin position="53"/>
        <end position="75"/>
    </location>
</feature>
<keyword evidence="12" id="KW-1185">Reference proteome</keyword>
<comment type="similarity">
    <text evidence="10">Belongs to the PlsY family.</text>
</comment>
<feature type="transmembrane region" description="Helical" evidence="10">
    <location>
        <begin position="112"/>
        <end position="134"/>
    </location>
</feature>
<feature type="transmembrane region" description="Helical" evidence="10">
    <location>
        <begin position="81"/>
        <end position="100"/>
    </location>
</feature>
<evidence type="ECO:0000256" key="7">
    <source>
        <dbReference type="ARBA" id="ARBA00023136"/>
    </source>
</evidence>
<keyword evidence="2 10" id="KW-0444">Lipid biosynthesis</keyword>
<dbReference type="EMBL" id="FOHV01000001">
    <property type="protein sequence ID" value="SES63756.1"/>
    <property type="molecule type" value="Genomic_DNA"/>
</dbReference>
<keyword evidence="8 10" id="KW-0594">Phospholipid biosynthesis</keyword>
<evidence type="ECO:0000256" key="10">
    <source>
        <dbReference type="HAMAP-Rule" id="MF_01043"/>
    </source>
</evidence>
<keyword evidence="1 10" id="KW-1003">Cell membrane</keyword>
<dbReference type="AlphaFoldDB" id="A0A1H9Y4G5"/>
<dbReference type="NCBIfam" id="TIGR00023">
    <property type="entry name" value="glycerol-3-phosphate 1-O-acyltransferase PlsY"/>
    <property type="match status" value="1"/>
</dbReference>
<dbReference type="UniPathway" id="UPA00085"/>
<proteinExistence type="inferred from homology"/>
<evidence type="ECO:0000256" key="1">
    <source>
        <dbReference type="ARBA" id="ARBA00022475"/>
    </source>
</evidence>
<comment type="pathway">
    <text evidence="10">Lipid metabolism; phospholipid metabolism.</text>
</comment>
<comment type="subcellular location">
    <subcellularLocation>
        <location evidence="10">Cell membrane</location>
        <topology evidence="10">Multi-pass membrane protein</topology>
    </subcellularLocation>
</comment>
<dbReference type="STRING" id="1123402.SAMN02583745_00050"/>
<dbReference type="GO" id="GO:0008654">
    <property type="term" value="P:phospholipid biosynthetic process"/>
    <property type="evidence" value="ECO:0007669"/>
    <property type="project" value="UniProtKB-UniRule"/>
</dbReference>
<dbReference type="PANTHER" id="PTHR30309">
    <property type="entry name" value="INNER MEMBRANE PROTEIN YGIH"/>
    <property type="match status" value="1"/>
</dbReference>
<comment type="function">
    <text evidence="10">Catalyzes the transfer of an acyl group from acyl-phosphate (acyl-PO(4)) to glycerol-3-phosphate (G3P) to form lysophosphatidic acid (LPA). This enzyme utilizes acyl-phosphate as fatty acyl donor, but not acyl-CoA or acyl-ACP.</text>
</comment>
<dbReference type="EC" id="2.3.1.275" evidence="10"/>
<evidence type="ECO:0000256" key="3">
    <source>
        <dbReference type="ARBA" id="ARBA00022679"/>
    </source>
</evidence>
<keyword evidence="4 10" id="KW-0812">Transmembrane</keyword>
<keyword evidence="7 10" id="KW-0472">Membrane</keyword>
<dbReference type="RefSeq" id="WP_093316473.1">
    <property type="nucleotide sequence ID" value="NZ_FOHV01000001.1"/>
</dbReference>
<evidence type="ECO:0000256" key="8">
    <source>
        <dbReference type="ARBA" id="ARBA00023209"/>
    </source>
</evidence>
<comment type="subunit">
    <text evidence="10">Probably interacts with PlsX.</text>
</comment>
<sequence>MPIYFIFLFPAVAYLMGSVSGAILFSKVFNLPDPRTIGSCNPGAANIFRSGKVYLSILVFMFDLLKGMLPVWLAYRLDLPLLYISLTALAVCIGHIYPIFFQFKGGKGVATALGTIAPIGWDLSGLILLVWLLVVLISGYSSLASVITAVLAPIFIWWFRPEFTFPVSVLACLIIWRHHDNLERLWKGGESKLFRLNKRKK</sequence>
<name>A0A1H9Y4G5_9GAMM</name>
<keyword evidence="3 10" id="KW-0808">Transferase</keyword>
<accession>A0A1H9Y4G5</accession>
<dbReference type="SMART" id="SM01207">
    <property type="entry name" value="G3P_acyltransf"/>
    <property type="match status" value="1"/>
</dbReference>
<evidence type="ECO:0000313" key="11">
    <source>
        <dbReference type="EMBL" id="SES63756.1"/>
    </source>
</evidence>